<keyword evidence="3" id="KW-1185">Reference proteome</keyword>
<dbReference type="GO" id="GO:0008289">
    <property type="term" value="F:lipid binding"/>
    <property type="evidence" value="ECO:0007669"/>
    <property type="project" value="UniProtKB-KW"/>
</dbReference>
<keyword evidence="1" id="KW-0446">Lipid-binding</keyword>
<dbReference type="InterPro" id="IPR043168">
    <property type="entry name" value="DegV_C"/>
</dbReference>
<evidence type="ECO:0000313" key="3">
    <source>
        <dbReference type="Proteomes" id="UP000593802"/>
    </source>
</evidence>
<dbReference type="Proteomes" id="UP000593802">
    <property type="component" value="Chromosome"/>
</dbReference>
<dbReference type="SUPFAM" id="SSF82549">
    <property type="entry name" value="DAK1/DegV-like"/>
    <property type="match status" value="1"/>
</dbReference>
<reference evidence="2 3" key="1">
    <citation type="submission" date="2020-08" db="EMBL/GenBank/DDBJ databases">
        <title>Complete Genome Sequence of Effusibacillus dendaii Strain skT53, Isolated from Farmland soil.</title>
        <authorList>
            <person name="Konishi T."/>
            <person name="Kawasaki H."/>
        </authorList>
    </citation>
    <scope>NUCLEOTIDE SEQUENCE [LARGE SCALE GENOMIC DNA]</scope>
    <source>
        <strain evidence="3">skT53</strain>
    </source>
</reference>
<evidence type="ECO:0000256" key="1">
    <source>
        <dbReference type="ARBA" id="ARBA00023121"/>
    </source>
</evidence>
<accession>A0A7I8DFY2</accession>
<gene>
    <name evidence="2" type="ORF">skT53_28440</name>
</gene>
<proteinExistence type="predicted"/>
<dbReference type="KEGG" id="eff:skT53_28440"/>
<evidence type="ECO:0008006" key="4">
    <source>
        <dbReference type="Google" id="ProtNLM"/>
    </source>
</evidence>
<dbReference type="RefSeq" id="WP_200758301.1">
    <property type="nucleotide sequence ID" value="NZ_AP023366.1"/>
</dbReference>
<dbReference type="AlphaFoldDB" id="A0A7I8DFY2"/>
<dbReference type="EMBL" id="AP023366">
    <property type="protein sequence ID" value="BCJ87859.1"/>
    <property type="molecule type" value="Genomic_DNA"/>
</dbReference>
<dbReference type="InterPro" id="IPR003797">
    <property type="entry name" value="DegV"/>
</dbReference>
<dbReference type="NCBIfam" id="TIGR00762">
    <property type="entry name" value="DegV"/>
    <property type="match status" value="1"/>
</dbReference>
<dbReference type="Gene3D" id="3.30.1180.10">
    <property type="match status" value="1"/>
</dbReference>
<dbReference type="Gene3D" id="3.40.50.10170">
    <property type="match status" value="1"/>
</dbReference>
<evidence type="ECO:0000313" key="2">
    <source>
        <dbReference type="EMBL" id="BCJ87859.1"/>
    </source>
</evidence>
<dbReference type="PANTHER" id="PTHR33434:SF2">
    <property type="entry name" value="FATTY ACID-BINDING PROTEIN TM_1468"/>
    <property type="match status" value="1"/>
</dbReference>
<dbReference type="PROSITE" id="PS51482">
    <property type="entry name" value="DEGV"/>
    <property type="match status" value="1"/>
</dbReference>
<protein>
    <recommendedName>
        <fullName evidence="4">DegV family protein</fullName>
    </recommendedName>
</protein>
<dbReference type="Pfam" id="PF02645">
    <property type="entry name" value="DegV"/>
    <property type="match status" value="1"/>
</dbReference>
<dbReference type="InterPro" id="IPR050270">
    <property type="entry name" value="DegV_domain_contain"/>
</dbReference>
<organism evidence="2 3">
    <name type="scientific">Effusibacillus dendaii</name>
    <dbReference type="NCBI Taxonomy" id="2743772"/>
    <lineage>
        <taxon>Bacteria</taxon>
        <taxon>Bacillati</taxon>
        <taxon>Bacillota</taxon>
        <taxon>Bacilli</taxon>
        <taxon>Bacillales</taxon>
        <taxon>Alicyclobacillaceae</taxon>
        <taxon>Effusibacillus</taxon>
    </lineage>
</organism>
<sequence length="283" mass="31205">MSNIAIVTDSTAYLSSEYIEKHQIKVVPLYVNFGDESRREGEDLSTREFWNLLPTLKSLPKTSQPSVGEFVQAFEELLKTHDSVIGVFLSAALSGTYNSAKTAAGMVEGDITVIDSRLTSYVLESMVKEAVEMRDAGKSKDEIVARLDHIVWNSKAYFVLDSLEHVHKGGRISGAAALLGSLLQVKPVLFINSEAKLDVFDKVRTRRKALDRIVDLFREDWQKAAGAPVHLAVVYADNLADAKQFQERVISEFPDINPELSELGSVIGTHAGPGVLALVYYFG</sequence>
<dbReference type="PANTHER" id="PTHR33434">
    <property type="entry name" value="DEGV DOMAIN-CONTAINING PROTEIN DR_1986-RELATED"/>
    <property type="match status" value="1"/>
</dbReference>
<name>A0A7I8DFY2_9BACL</name>